<evidence type="ECO:0000313" key="2">
    <source>
        <dbReference type="EMBL" id="CAG9773481.1"/>
    </source>
</evidence>
<name>A0A9N9MZE3_9CUCU</name>
<dbReference type="InterPro" id="IPR031314">
    <property type="entry name" value="DNK_dom"/>
</dbReference>
<dbReference type="Proteomes" id="UP001152799">
    <property type="component" value="Chromosome 9"/>
</dbReference>
<dbReference type="PANTHER" id="PTHR10513">
    <property type="entry name" value="DEOXYNUCLEOSIDE KINASE"/>
    <property type="match status" value="1"/>
</dbReference>
<dbReference type="InterPro" id="IPR027417">
    <property type="entry name" value="P-loop_NTPase"/>
</dbReference>
<dbReference type="InterPro" id="IPR050566">
    <property type="entry name" value="Deoxyribonucleoside_kinase"/>
</dbReference>
<accession>A0A9N9MZE3</accession>
<proteinExistence type="predicted"/>
<dbReference type="GO" id="GO:0019136">
    <property type="term" value="F:deoxynucleoside kinase activity"/>
    <property type="evidence" value="ECO:0007669"/>
    <property type="project" value="TreeGrafter"/>
</dbReference>
<gene>
    <name evidence="2" type="ORF">CEUTPL_LOCUS13871</name>
</gene>
<keyword evidence="3" id="KW-1185">Reference proteome</keyword>
<reference evidence="2" key="1">
    <citation type="submission" date="2022-01" db="EMBL/GenBank/DDBJ databases">
        <authorList>
            <person name="King R."/>
        </authorList>
    </citation>
    <scope>NUCLEOTIDE SEQUENCE</scope>
</reference>
<feature type="domain" description="Deoxynucleoside kinase" evidence="1">
    <location>
        <begin position="1"/>
        <end position="106"/>
    </location>
</feature>
<evidence type="ECO:0000313" key="3">
    <source>
        <dbReference type="Proteomes" id="UP001152799"/>
    </source>
</evidence>
<organism evidence="2 3">
    <name type="scientific">Ceutorhynchus assimilis</name>
    <name type="common">cabbage seed weevil</name>
    <dbReference type="NCBI Taxonomy" id="467358"/>
    <lineage>
        <taxon>Eukaryota</taxon>
        <taxon>Metazoa</taxon>
        <taxon>Ecdysozoa</taxon>
        <taxon>Arthropoda</taxon>
        <taxon>Hexapoda</taxon>
        <taxon>Insecta</taxon>
        <taxon>Pterygota</taxon>
        <taxon>Neoptera</taxon>
        <taxon>Endopterygota</taxon>
        <taxon>Coleoptera</taxon>
        <taxon>Polyphaga</taxon>
        <taxon>Cucujiformia</taxon>
        <taxon>Curculionidae</taxon>
        <taxon>Ceutorhynchinae</taxon>
        <taxon>Ceutorhynchus</taxon>
    </lineage>
</organism>
<dbReference type="AlphaFoldDB" id="A0A9N9MZE3"/>
<dbReference type="Pfam" id="PF01712">
    <property type="entry name" value="dNK"/>
    <property type="match status" value="1"/>
</dbReference>
<dbReference type="PANTHER" id="PTHR10513:SF35">
    <property type="entry name" value="DEOXYADENOSINE KINASE"/>
    <property type="match status" value="1"/>
</dbReference>
<dbReference type="Gene3D" id="3.40.50.300">
    <property type="entry name" value="P-loop containing nucleotide triphosphate hydrolases"/>
    <property type="match status" value="1"/>
</dbReference>
<protein>
    <recommendedName>
        <fullName evidence="1">Deoxynucleoside kinase domain-containing protein</fullName>
    </recommendedName>
</protein>
<evidence type="ECO:0000259" key="1">
    <source>
        <dbReference type="Pfam" id="PF01712"/>
    </source>
</evidence>
<dbReference type="EMBL" id="OU892285">
    <property type="protein sequence ID" value="CAG9773481.1"/>
    <property type="molecule type" value="Genomic_DNA"/>
</dbReference>
<dbReference type="OrthoDB" id="567086at2759"/>
<dbReference type="SUPFAM" id="SSF52540">
    <property type="entry name" value="P-loop containing nucleoside triphosphate hydrolases"/>
    <property type="match status" value="1"/>
</dbReference>
<sequence length="122" mass="14230">MESSPLSVAIFSKHAFLNGYLSHSQYTAMVTLTENLMMVTPFDGIIYLRTTPENSYARMLERARSEESLITPSYLKQLYELHDLFLMGRDDVFVFDGDLKLEQQSQEICRLEQWMVYRTSSL</sequence>
<dbReference type="GO" id="GO:0005739">
    <property type="term" value="C:mitochondrion"/>
    <property type="evidence" value="ECO:0007669"/>
    <property type="project" value="TreeGrafter"/>
</dbReference>